<dbReference type="InterPro" id="IPR037069">
    <property type="entry name" value="AcylCoA_DH/ox_N_sf"/>
</dbReference>
<evidence type="ECO:0000256" key="8">
    <source>
        <dbReference type="ARBA" id="ARBA00023128"/>
    </source>
</evidence>
<keyword evidence="6" id="KW-0809">Transit peptide</keyword>
<organism evidence="13 14">
    <name type="scientific">Rasamsonia emersonii (strain ATCC 16479 / CBS 393.64 / IMI 116815)</name>
    <dbReference type="NCBI Taxonomy" id="1408163"/>
    <lineage>
        <taxon>Eukaryota</taxon>
        <taxon>Fungi</taxon>
        <taxon>Dikarya</taxon>
        <taxon>Ascomycota</taxon>
        <taxon>Pezizomycotina</taxon>
        <taxon>Eurotiomycetes</taxon>
        <taxon>Eurotiomycetidae</taxon>
        <taxon>Eurotiales</taxon>
        <taxon>Trichocomaceae</taxon>
        <taxon>Rasamsonia</taxon>
    </lineage>
</organism>
<evidence type="ECO:0000256" key="9">
    <source>
        <dbReference type="RuleBase" id="RU362125"/>
    </source>
</evidence>
<comment type="subcellular location">
    <subcellularLocation>
        <location evidence="2">Mitochondrion matrix</location>
    </subcellularLocation>
</comment>
<comment type="cofactor">
    <cofactor evidence="1 9">
        <name>FAD</name>
        <dbReference type="ChEBI" id="CHEBI:57692"/>
    </cofactor>
</comment>
<dbReference type="GO" id="GO:0004361">
    <property type="term" value="F:glutaryl-CoA dehydrogenase activity"/>
    <property type="evidence" value="ECO:0007669"/>
    <property type="project" value="UniProtKB-EC"/>
</dbReference>
<evidence type="ECO:0000256" key="5">
    <source>
        <dbReference type="ARBA" id="ARBA00022827"/>
    </source>
</evidence>
<feature type="domain" description="Acyl-CoA oxidase/dehydrogenase middle" evidence="11">
    <location>
        <begin position="168"/>
        <end position="225"/>
    </location>
</feature>
<evidence type="ECO:0000313" key="14">
    <source>
        <dbReference type="Proteomes" id="UP000053958"/>
    </source>
</evidence>
<dbReference type="Gene3D" id="1.10.540.10">
    <property type="entry name" value="Acyl-CoA dehydrogenase/oxidase, N-terminal domain"/>
    <property type="match status" value="1"/>
</dbReference>
<dbReference type="STRING" id="1408163.A0A0F4Z4M0"/>
<evidence type="ECO:0000256" key="7">
    <source>
        <dbReference type="ARBA" id="ARBA00023002"/>
    </source>
</evidence>
<evidence type="ECO:0000256" key="3">
    <source>
        <dbReference type="ARBA" id="ARBA00009347"/>
    </source>
</evidence>
<evidence type="ECO:0000256" key="1">
    <source>
        <dbReference type="ARBA" id="ARBA00001974"/>
    </source>
</evidence>
<dbReference type="FunFam" id="1.20.140.10:FF:000006">
    <property type="entry name" value="Glutaryl-CoA dehydrogenase, mitochondrial"/>
    <property type="match status" value="1"/>
</dbReference>
<dbReference type="SUPFAM" id="SSF56645">
    <property type="entry name" value="Acyl-CoA dehydrogenase NM domain-like"/>
    <property type="match status" value="1"/>
</dbReference>
<evidence type="ECO:0000259" key="12">
    <source>
        <dbReference type="Pfam" id="PF02771"/>
    </source>
</evidence>
<reference evidence="13 14" key="1">
    <citation type="submission" date="2015-04" db="EMBL/GenBank/DDBJ databases">
        <authorList>
            <person name="Heijne W.H."/>
            <person name="Fedorova N.D."/>
            <person name="Nierman W.C."/>
            <person name="Vollebregt A.W."/>
            <person name="Zhao Z."/>
            <person name="Wu L."/>
            <person name="Kumar M."/>
            <person name="Stam H."/>
            <person name="van den Berg M.A."/>
            <person name="Pel H.J."/>
        </authorList>
    </citation>
    <scope>NUCLEOTIDE SEQUENCE [LARGE SCALE GENOMIC DNA]</scope>
    <source>
        <strain evidence="13 14">CBS 393.64</strain>
    </source>
</reference>
<dbReference type="GO" id="GO:0000062">
    <property type="term" value="F:fatty-acyl-CoA binding"/>
    <property type="evidence" value="ECO:0007669"/>
    <property type="project" value="TreeGrafter"/>
</dbReference>
<dbReference type="EMBL" id="LASV01000048">
    <property type="protein sequence ID" value="KKA24818.1"/>
    <property type="molecule type" value="Genomic_DNA"/>
</dbReference>
<dbReference type="GO" id="GO:0005759">
    <property type="term" value="C:mitochondrial matrix"/>
    <property type="evidence" value="ECO:0007669"/>
    <property type="project" value="UniProtKB-SubCell"/>
</dbReference>
<dbReference type="GO" id="GO:0033539">
    <property type="term" value="P:fatty acid beta-oxidation using acyl-CoA dehydrogenase"/>
    <property type="evidence" value="ECO:0007669"/>
    <property type="project" value="TreeGrafter"/>
</dbReference>
<protein>
    <submittedName>
        <fullName evidence="13">Glutaryl-CoA dehydrogenase</fullName>
        <ecNumber evidence="13">1.3.8.6</ecNumber>
    </submittedName>
</protein>
<feature type="domain" description="Acyl-CoA dehydrogenase/oxidase C-terminal" evidence="10">
    <location>
        <begin position="262"/>
        <end position="404"/>
    </location>
</feature>
<accession>A0A0F4Z4M0</accession>
<dbReference type="EC" id="1.3.8.6" evidence="13"/>
<dbReference type="PANTHER" id="PTHR42807:SF1">
    <property type="entry name" value="GLUTARYL-COA DEHYDROGENASE, MITOCHONDRIAL"/>
    <property type="match status" value="1"/>
</dbReference>
<dbReference type="Pfam" id="PF00441">
    <property type="entry name" value="Acyl-CoA_dh_1"/>
    <property type="match status" value="1"/>
</dbReference>
<dbReference type="InterPro" id="IPR052033">
    <property type="entry name" value="Glutaryl-CoA_DH_mitochondrial"/>
</dbReference>
<keyword evidence="14" id="KW-1185">Reference proteome</keyword>
<comment type="similarity">
    <text evidence="3 9">Belongs to the acyl-CoA dehydrogenase family.</text>
</comment>
<dbReference type="InterPro" id="IPR036250">
    <property type="entry name" value="AcylCo_DH-like_C"/>
</dbReference>
<dbReference type="Proteomes" id="UP000053958">
    <property type="component" value="Unassembled WGS sequence"/>
</dbReference>
<dbReference type="Pfam" id="PF02770">
    <property type="entry name" value="Acyl-CoA_dh_M"/>
    <property type="match status" value="1"/>
</dbReference>
<gene>
    <name evidence="13" type="ORF">T310_1177</name>
</gene>
<evidence type="ECO:0000259" key="10">
    <source>
        <dbReference type="Pfam" id="PF00441"/>
    </source>
</evidence>
<comment type="caution">
    <text evidence="13">The sequence shown here is derived from an EMBL/GenBank/DDBJ whole genome shotgun (WGS) entry which is preliminary data.</text>
</comment>
<dbReference type="FunFam" id="1.10.540.10:FF:000003">
    <property type="entry name" value="glutaryl-CoA dehydrogenase, mitochondrial"/>
    <property type="match status" value="1"/>
</dbReference>
<dbReference type="GO" id="GO:0005743">
    <property type="term" value="C:mitochondrial inner membrane"/>
    <property type="evidence" value="ECO:0007669"/>
    <property type="project" value="TreeGrafter"/>
</dbReference>
<dbReference type="GO" id="GO:0050660">
    <property type="term" value="F:flavin adenine dinucleotide binding"/>
    <property type="evidence" value="ECO:0007669"/>
    <property type="project" value="InterPro"/>
</dbReference>
<dbReference type="InterPro" id="IPR046373">
    <property type="entry name" value="Acyl-CoA_Oxase/DH_mid-dom_sf"/>
</dbReference>
<keyword evidence="8" id="KW-0496">Mitochondrion</keyword>
<dbReference type="InterPro" id="IPR006091">
    <property type="entry name" value="Acyl-CoA_Oxase/DH_mid-dom"/>
</dbReference>
<evidence type="ECO:0000259" key="11">
    <source>
        <dbReference type="Pfam" id="PF02770"/>
    </source>
</evidence>
<proteinExistence type="inferred from homology"/>
<dbReference type="InterPro" id="IPR013786">
    <property type="entry name" value="AcylCoA_DH/ox_N"/>
</dbReference>
<dbReference type="AlphaFoldDB" id="A0A0F4Z4M0"/>
<dbReference type="InterPro" id="IPR009100">
    <property type="entry name" value="AcylCoA_DH/oxidase_NM_dom_sf"/>
</dbReference>
<evidence type="ECO:0000256" key="2">
    <source>
        <dbReference type="ARBA" id="ARBA00004305"/>
    </source>
</evidence>
<dbReference type="GO" id="GO:0046949">
    <property type="term" value="P:fatty-acyl-CoA biosynthetic process"/>
    <property type="evidence" value="ECO:0007669"/>
    <property type="project" value="TreeGrafter"/>
</dbReference>
<dbReference type="InterPro" id="IPR009075">
    <property type="entry name" value="AcylCo_DH/oxidase_C"/>
</dbReference>
<feature type="domain" description="Acyl-CoA dehydrogenase/oxidase N-terminal" evidence="12">
    <location>
        <begin position="53"/>
        <end position="164"/>
    </location>
</feature>
<dbReference type="RefSeq" id="XP_013331430.1">
    <property type="nucleotide sequence ID" value="XM_013475976.1"/>
</dbReference>
<evidence type="ECO:0000256" key="6">
    <source>
        <dbReference type="ARBA" id="ARBA00022946"/>
    </source>
</evidence>
<evidence type="ECO:0000256" key="4">
    <source>
        <dbReference type="ARBA" id="ARBA00022630"/>
    </source>
</evidence>
<dbReference type="Pfam" id="PF02771">
    <property type="entry name" value="Acyl-CoA_dh_N"/>
    <property type="match status" value="1"/>
</dbReference>
<keyword evidence="7 9" id="KW-0560">Oxidoreductase</keyword>
<dbReference type="SUPFAM" id="SSF47203">
    <property type="entry name" value="Acyl-CoA dehydrogenase C-terminal domain-like"/>
    <property type="match status" value="1"/>
</dbReference>
<name>A0A0F4Z4M0_RASE3</name>
<dbReference type="OrthoDB" id="435240at2759"/>
<dbReference type="Gene3D" id="1.20.140.10">
    <property type="entry name" value="Butyryl-CoA Dehydrogenase, subunit A, domain 3"/>
    <property type="match status" value="1"/>
</dbReference>
<dbReference type="GeneID" id="25313528"/>
<keyword evidence="4 9" id="KW-0285">Flavoprotein</keyword>
<sequence length="411" mass="44991">MNRSIFRAASRQLLRTLNRPSSASVSRELCNRRFASSVTFNWEDPLAAAELYTEEELAIQETARQYCQERLQPRVLEAYRNENYDRKILEEMGEIGLLGASIEGYGCAGASTVASGLITKEVERVDSGYRSGMSVQSSLVMTGIYEFGSQEQKDRFLPQLAKGKMLGCFGLTEPNHGSDPGSMEAVAREHPSKKGYYLLSGTKTWITNSPIADLLLVWAKLESTGKNKTALRASITGMIQMDDCPVPAENMLPTVEGLKGPFTCLSSARLGIAFGTMGALEDCLSRARTYALERKQFKGNPLAKYQLVQKKLADAATDAAYGTLAATQVARLKDAGKATPEMISMVKRQNCDRALANARVLQEIFGGNAVSDEYHIGRHAANLFVTQTYEGQSDIHTLILGRAITGIQAFV</sequence>
<dbReference type="PANTHER" id="PTHR42807">
    <property type="entry name" value="GLUTARYL-COA DEHYDROGENASE, MITOCHONDRIAL"/>
    <property type="match status" value="1"/>
</dbReference>
<dbReference type="Gene3D" id="2.40.110.10">
    <property type="entry name" value="Butyryl-CoA Dehydrogenase, subunit A, domain 2"/>
    <property type="match status" value="1"/>
</dbReference>
<keyword evidence="5 9" id="KW-0274">FAD</keyword>
<evidence type="ECO:0000313" key="13">
    <source>
        <dbReference type="EMBL" id="KKA24818.1"/>
    </source>
</evidence>